<reference evidence="1" key="2">
    <citation type="journal article" date="2023" name="BMC Genomics">
        <title>Pest status, molecular evolution, and epigenetic factors derived from the genome assembly of Frankliniella fusca, a thysanopteran phytovirus vector.</title>
        <authorList>
            <person name="Catto M.A."/>
            <person name="Labadie P.E."/>
            <person name="Jacobson A.L."/>
            <person name="Kennedy G.G."/>
            <person name="Srinivasan R."/>
            <person name="Hunt B.G."/>
        </authorList>
    </citation>
    <scope>NUCLEOTIDE SEQUENCE</scope>
    <source>
        <strain evidence="1">PL_HMW_Pooled</strain>
    </source>
</reference>
<name>A0AAE1I4Z0_9NEOP</name>
<dbReference type="AlphaFoldDB" id="A0AAE1I4Z0"/>
<reference evidence="1" key="1">
    <citation type="submission" date="2021-07" db="EMBL/GenBank/DDBJ databases">
        <authorList>
            <person name="Catto M.A."/>
            <person name="Jacobson A."/>
            <person name="Kennedy G."/>
            <person name="Labadie P."/>
            <person name="Hunt B.G."/>
            <person name="Srinivasan R."/>
        </authorList>
    </citation>
    <scope>NUCLEOTIDE SEQUENCE</scope>
    <source>
        <strain evidence="1">PL_HMW_Pooled</strain>
        <tissue evidence="1">Head</tissue>
    </source>
</reference>
<dbReference type="EMBL" id="JAHWGI010001442">
    <property type="protein sequence ID" value="KAK3933010.1"/>
    <property type="molecule type" value="Genomic_DNA"/>
</dbReference>
<proteinExistence type="predicted"/>
<evidence type="ECO:0000313" key="2">
    <source>
        <dbReference type="Proteomes" id="UP001219518"/>
    </source>
</evidence>
<protein>
    <submittedName>
        <fullName evidence="1">Chromate transport protein</fullName>
    </submittedName>
</protein>
<sequence>MREITDVKTALITYHALFHSLLSYGVITWGGSPLTIDIFKLQKRAIRAIMRVPQWYSSATPYISLSLPKRL</sequence>
<organism evidence="1 2">
    <name type="scientific">Frankliniella fusca</name>
    <dbReference type="NCBI Taxonomy" id="407009"/>
    <lineage>
        <taxon>Eukaryota</taxon>
        <taxon>Metazoa</taxon>
        <taxon>Ecdysozoa</taxon>
        <taxon>Arthropoda</taxon>
        <taxon>Hexapoda</taxon>
        <taxon>Insecta</taxon>
        <taxon>Pterygota</taxon>
        <taxon>Neoptera</taxon>
        <taxon>Paraneoptera</taxon>
        <taxon>Thysanoptera</taxon>
        <taxon>Terebrantia</taxon>
        <taxon>Thripoidea</taxon>
        <taxon>Thripidae</taxon>
        <taxon>Frankliniella</taxon>
    </lineage>
</organism>
<dbReference type="Proteomes" id="UP001219518">
    <property type="component" value="Unassembled WGS sequence"/>
</dbReference>
<keyword evidence="2" id="KW-1185">Reference proteome</keyword>
<accession>A0AAE1I4Z0</accession>
<gene>
    <name evidence="1" type="ORF">KUF71_017198</name>
</gene>
<evidence type="ECO:0000313" key="1">
    <source>
        <dbReference type="EMBL" id="KAK3933010.1"/>
    </source>
</evidence>
<comment type="caution">
    <text evidence="1">The sequence shown here is derived from an EMBL/GenBank/DDBJ whole genome shotgun (WGS) entry which is preliminary data.</text>
</comment>